<sequence length="128" mass="13681">MTVIISRVANALIADVDVTAATTSVNRRVLDRYRRRYGGLWVGGRLTVTDTDVAFHANALNRSIQSGQLDIVVDLRSIESVEVLPGVLTKIIAIHTADRVTKVRCFGAAKVADRIRAAASSAGPAPQA</sequence>
<keyword evidence="1" id="KW-0489">Methyltransferase</keyword>
<comment type="caution">
    <text evidence="1">The sequence shown here is derived from an EMBL/GenBank/DDBJ whole genome shotgun (WGS) entry which is preliminary data.</text>
</comment>
<name>J5EQM6_9MYCO</name>
<evidence type="ECO:0000313" key="1">
    <source>
        <dbReference type="EMBL" id="EJO90644.1"/>
    </source>
</evidence>
<evidence type="ECO:0000313" key="2">
    <source>
        <dbReference type="Proteomes" id="UP000006455"/>
    </source>
</evidence>
<reference evidence="1 2" key="1">
    <citation type="journal article" date="2011" name="J. Bacteriol.">
        <title>Genome sequence of the Mycobacterium colombiense type strain, CECT 3035.</title>
        <authorList>
            <person name="Gonzalez-Perez M."/>
            <person name="Murcia M.I."/>
            <person name="Landsman D."/>
            <person name="Jordan I.K."/>
            <person name="Marino-Ramirez L."/>
        </authorList>
    </citation>
    <scope>NUCLEOTIDE SEQUENCE [LARGE SCALE GENOMIC DNA]</scope>
    <source>
        <strain evidence="1 2">CECT 3035</strain>
    </source>
</reference>
<dbReference type="EMBL" id="AFVW02000001">
    <property type="protein sequence ID" value="EJO90644.1"/>
    <property type="molecule type" value="Genomic_DNA"/>
</dbReference>
<protein>
    <submittedName>
        <fullName evidence="1">Methyltransferase family protein</fullName>
    </submittedName>
</protein>
<dbReference type="STRING" id="1041522.GCA_002105755_04637"/>
<dbReference type="AlphaFoldDB" id="J5EQM6"/>
<accession>J5EQM6</accession>
<organism evidence="1 2">
    <name type="scientific">Mycobacterium colombiense CECT 3035</name>
    <dbReference type="NCBI Taxonomy" id="1041522"/>
    <lineage>
        <taxon>Bacteria</taxon>
        <taxon>Bacillati</taxon>
        <taxon>Actinomycetota</taxon>
        <taxon>Actinomycetes</taxon>
        <taxon>Mycobacteriales</taxon>
        <taxon>Mycobacteriaceae</taxon>
        <taxon>Mycobacterium</taxon>
        <taxon>Mycobacterium avium complex (MAC)</taxon>
    </lineage>
</organism>
<dbReference type="eggNOG" id="COG2227">
    <property type="taxonomic scope" value="Bacteria"/>
</dbReference>
<dbReference type="GeneID" id="31525524"/>
<proteinExistence type="predicted"/>
<gene>
    <name evidence="1" type="ORF">MCOL_V200405</name>
</gene>
<dbReference type="RefSeq" id="WP_007768032.1">
    <property type="nucleotide sequence ID" value="NZ_AFVW02000001.1"/>
</dbReference>
<keyword evidence="1" id="KW-0808">Transferase</keyword>
<dbReference type="Proteomes" id="UP000006455">
    <property type="component" value="Unassembled WGS sequence"/>
</dbReference>
<dbReference type="GO" id="GO:0032259">
    <property type="term" value="P:methylation"/>
    <property type="evidence" value="ECO:0007669"/>
    <property type="project" value="UniProtKB-KW"/>
</dbReference>
<dbReference type="GO" id="GO:0008168">
    <property type="term" value="F:methyltransferase activity"/>
    <property type="evidence" value="ECO:0007669"/>
    <property type="project" value="UniProtKB-KW"/>
</dbReference>
<dbReference type="OrthoDB" id="6292895at2"/>